<feature type="transmembrane region" description="Helical" evidence="1">
    <location>
        <begin position="6"/>
        <end position="26"/>
    </location>
</feature>
<comment type="caution">
    <text evidence="2">The sequence shown here is derived from an EMBL/GenBank/DDBJ whole genome shotgun (WGS) entry which is preliminary data.</text>
</comment>
<dbReference type="InterPro" id="IPR046737">
    <property type="entry name" value="DUF6629"/>
</dbReference>
<proteinExistence type="predicted"/>
<gene>
    <name evidence="2" type="ORF">GCM10011506_22860</name>
</gene>
<dbReference type="RefSeq" id="WP_188463456.1">
    <property type="nucleotide sequence ID" value="NZ_BAABHU010000007.1"/>
</dbReference>
<accession>A0ABQ1MG55</accession>
<feature type="transmembrane region" description="Helical" evidence="1">
    <location>
        <begin position="33"/>
        <end position="56"/>
    </location>
</feature>
<feature type="transmembrane region" description="Helical" evidence="1">
    <location>
        <begin position="143"/>
        <end position="160"/>
    </location>
</feature>
<keyword evidence="1" id="KW-0812">Transmembrane</keyword>
<organism evidence="2 3">
    <name type="scientific">Marivirga lumbricoides</name>
    <dbReference type="NCBI Taxonomy" id="1046115"/>
    <lineage>
        <taxon>Bacteria</taxon>
        <taxon>Pseudomonadati</taxon>
        <taxon>Bacteroidota</taxon>
        <taxon>Cytophagia</taxon>
        <taxon>Cytophagales</taxon>
        <taxon>Marivirgaceae</taxon>
        <taxon>Marivirga</taxon>
    </lineage>
</organism>
<feature type="transmembrane region" description="Helical" evidence="1">
    <location>
        <begin position="102"/>
        <end position="123"/>
    </location>
</feature>
<sequence>MCFSPSASFIAGASLLAVGAGSVKYAKEPQQNFLAVIPILFATQQFFEGFLWLSYINSDFSELQTSSMYGFLLFAQVIWPTWVPLSVWSLEENNKKKKVQTIFLWMGILVSSYLTFCLLSFPVSAAIVNGHIQYNLDFPHTEIYLFSIMYFIPIVISPFFSSVKYMKILGALVFVSFLITSIFFNKNLISVWCFFAAAISVVILLIVRSLGKVEG</sequence>
<reference evidence="3" key="1">
    <citation type="journal article" date="2019" name="Int. J. Syst. Evol. Microbiol.">
        <title>The Global Catalogue of Microorganisms (GCM) 10K type strain sequencing project: providing services to taxonomists for standard genome sequencing and annotation.</title>
        <authorList>
            <consortium name="The Broad Institute Genomics Platform"/>
            <consortium name="The Broad Institute Genome Sequencing Center for Infectious Disease"/>
            <person name="Wu L."/>
            <person name="Ma J."/>
        </authorList>
    </citation>
    <scope>NUCLEOTIDE SEQUENCE [LARGE SCALE GENOMIC DNA]</scope>
    <source>
        <strain evidence="3">CGMCC 1.10832</strain>
    </source>
</reference>
<name>A0ABQ1MG55_9BACT</name>
<dbReference type="Proteomes" id="UP000636010">
    <property type="component" value="Unassembled WGS sequence"/>
</dbReference>
<feature type="transmembrane region" description="Helical" evidence="1">
    <location>
        <begin position="68"/>
        <end position="90"/>
    </location>
</feature>
<protein>
    <submittedName>
        <fullName evidence="2">Uncharacterized protein</fullName>
    </submittedName>
</protein>
<keyword evidence="3" id="KW-1185">Reference proteome</keyword>
<feature type="transmembrane region" description="Helical" evidence="1">
    <location>
        <begin position="189"/>
        <end position="207"/>
    </location>
</feature>
<evidence type="ECO:0000313" key="2">
    <source>
        <dbReference type="EMBL" id="GGC36871.1"/>
    </source>
</evidence>
<feature type="transmembrane region" description="Helical" evidence="1">
    <location>
        <begin position="165"/>
        <end position="183"/>
    </location>
</feature>
<keyword evidence="1" id="KW-0472">Membrane</keyword>
<evidence type="ECO:0000256" key="1">
    <source>
        <dbReference type="SAM" id="Phobius"/>
    </source>
</evidence>
<keyword evidence="1" id="KW-1133">Transmembrane helix</keyword>
<evidence type="ECO:0000313" key="3">
    <source>
        <dbReference type="Proteomes" id="UP000636010"/>
    </source>
</evidence>
<dbReference type="EMBL" id="BMEC01000007">
    <property type="protein sequence ID" value="GGC36871.1"/>
    <property type="molecule type" value="Genomic_DNA"/>
</dbReference>
<dbReference type="Pfam" id="PF20334">
    <property type="entry name" value="DUF6629"/>
    <property type="match status" value="1"/>
</dbReference>